<comment type="similarity">
    <text evidence="1 5">Belongs to the bacterial ribosomal protein bL32 family.</text>
</comment>
<evidence type="ECO:0000256" key="4">
    <source>
        <dbReference type="ARBA" id="ARBA00035178"/>
    </source>
</evidence>
<accession>A0A9E3ZTA7</accession>
<dbReference type="SUPFAM" id="SSF57829">
    <property type="entry name" value="Zn-binding ribosomal proteins"/>
    <property type="match status" value="1"/>
</dbReference>
<dbReference type="AlphaFoldDB" id="A0A9E3ZTA7"/>
<evidence type="ECO:0000256" key="5">
    <source>
        <dbReference type="HAMAP-Rule" id="MF_00340"/>
    </source>
</evidence>
<dbReference type="PANTHER" id="PTHR35534">
    <property type="entry name" value="50S RIBOSOMAL PROTEIN L32"/>
    <property type="match status" value="1"/>
</dbReference>
<dbReference type="RefSeq" id="WP_071875560.1">
    <property type="nucleotide sequence ID" value="NZ_JBHSHF010000007.1"/>
</dbReference>
<reference evidence="6" key="1">
    <citation type="journal article" date="2021" name="PeerJ">
        <title>Extensive microbial diversity within the chicken gut microbiome revealed by metagenomics and culture.</title>
        <authorList>
            <person name="Gilroy R."/>
            <person name="Ravi A."/>
            <person name="Getino M."/>
            <person name="Pursley I."/>
            <person name="Horton D.L."/>
            <person name="Alikhan N.F."/>
            <person name="Baker D."/>
            <person name="Gharbi K."/>
            <person name="Hall N."/>
            <person name="Watson M."/>
            <person name="Adriaenssens E.M."/>
            <person name="Foster-Nyarko E."/>
            <person name="Jarju S."/>
            <person name="Secka A."/>
            <person name="Antonio M."/>
            <person name="Oren A."/>
            <person name="Chaudhuri R.R."/>
            <person name="La Ragione R."/>
            <person name="Hildebrand F."/>
            <person name="Pallen M.J."/>
        </authorList>
    </citation>
    <scope>NUCLEOTIDE SEQUENCE</scope>
    <source>
        <strain evidence="6">150</strain>
    </source>
</reference>
<protein>
    <recommendedName>
        <fullName evidence="4 5">Large ribosomal subunit protein bL32</fullName>
    </recommendedName>
</protein>
<dbReference type="HAMAP" id="MF_00340">
    <property type="entry name" value="Ribosomal_bL32"/>
    <property type="match status" value="1"/>
</dbReference>
<dbReference type="OrthoDB" id="9812874at2"/>
<evidence type="ECO:0000256" key="2">
    <source>
        <dbReference type="ARBA" id="ARBA00022980"/>
    </source>
</evidence>
<dbReference type="EMBL" id="JAJJVO010000011">
    <property type="protein sequence ID" value="MCC9272786.1"/>
    <property type="molecule type" value="Genomic_DNA"/>
</dbReference>
<dbReference type="GO" id="GO:0006412">
    <property type="term" value="P:translation"/>
    <property type="evidence" value="ECO:0007669"/>
    <property type="project" value="UniProtKB-UniRule"/>
</dbReference>
<dbReference type="GO" id="GO:0015934">
    <property type="term" value="C:large ribosomal subunit"/>
    <property type="evidence" value="ECO:0007669"/>
    <property type="project" value="InterPro"/>
</dbReference>
<dbReference type="GO" id="GO:0003735">
    <property type="term" value="F:structural constituent of ribosome"/>
    <property type="evidence" value="ECO:0007669"/>
    <property type="project" value="InterPro"/>
</dbReference>
<dbReference type="InterPro" id="IPR044957">
    <property type="entry name" value="Ribosomal_bL32_bact"/>
</dbReference>
<keyword evidence="3 5" id="KW-0687">Ribonucleoprotein</keyword>
<name>A0A9E3ZTA7_9ENTE</name>
<evidence type="ECO:0000256" key="1">
    <source>
        <dbReference type="ARBA" id="ARBA00008560"/>
    </source>
</evidence>
<proteinExistence type="inferred from homology"/>
<organism evidence="6 7">
    <name type="scientific">Enterococcus aquimarinus</name>
    <dbReference type="NCBI Taxonomy" id="328396"/>
    <lineage>
        <taxon>Bacteria</taxon>
        <taxon>Bacillati</taxon>
        <taxon>Bacillota</taxon>
        <taxon>Bacilli</taxon>
        <taxon>Lactobacillales</taxon>
        <taxon>Enterococcaceae</taxon>
        <taxon>Enterococcus</taxon>
    </lineage>
</organism>
<reference evidence="6" key="2">
    <citation type="submission" date="2021-11" db="EMBL/GenBank/DDBJ databases">
        <authorList>
            <person name="Gilroy R."/>
        </authorList>
    </citation>
    <scope>NUCLEOTIDE SEQUENCE</scope>
    <source>
        <strain evidence="6">150</strain>
    </source>
</reference>
<evidence type="ECO:0000313" key="7">
    <source>
        <dbReference type="Proteomes" id="UP000813384"/>
    </source>
</evidence>
<dbReference type="PANTHER" id="PTHR35534:SF1">
    <property type="entry name" value="LARGE RIBOSOMAL SUBUNIT PROTEIN BL32"/>
    <property type="match status" value="1"/>
</dbReference>
<dbReference type="InterPro" id="IPR002677">
    <property type="entry name" value="Ribosomal_bL32"/>
</dbReference>
<evidence type="ECO:0000313" key="6">
    <source>
        <dbReference type="EMBL" id="MCC9272786.1"/>
    </source>
</evidence>
<dbReference type="Proteomes" id="UP000813384">
    <property type="component" value="Unassembled WGS sequence"/>
</dbReference>
<sequence>MAVPARKTSKAKKAKRRTHYKLTINGLSECTNCGEMRKNHHVCSNCGHYNGKDVSTKEA</sequence>
<dbReference type="NCBIfam" id="TIGR01031">
    <property type="entry name" value="rpmF_bact"/>
    <property type="match status" value="1"/>
</dbReference>
<keyword evidence="2 5" id="KW-0689">Ribosomal protein</keyword>
<dbReference type="InterPro" id="IPR011332">
    <property type="entry name" value="Ribosomal_zn-bd"/>
</dbReference>
<comment type="caution">
    <text evidence="6">The sequence shown here is derived from an EMBL/GenBank/DDBJ whole genome shotgun (WGS) entry which is preliminary data.</text>
</comment>
<gene>
    <name evidence="5 6" type="primary">rpmF</name>
    <name evidence="6" type="ORF">K8V42_00570</name>
</gene>
<evidence type="ECO:0000256" key="3">
    <source>
        <dbReference type="ARBA" id="ARBA00023274"/>
    </source>
</evidence>
<dbReference type="Pfam" id="PF01783">
    <property type="entry name" value="Ribosomal_L32p"/>
    <property type="match status" value="1"/>
</dbReference>